<name>A0A6N2KA54_SALVM</name>
<dbReference type="AlphaFoldDB" id="A0A6N2KA54"/>
<keyword evidence="1" id="KW-1133">Transmembrane helix</keyword>
<evidence type="ECO:0000313" key="2">
    <source>
        <dbReference type="EMBL" id="VFU25305.1"/>
    </source>
</evidence>
<proteinExistence type="predicted"/>
<gene>
    <name evidence="2" type="ORF">SVIM_LOCUS57357</name>
</gene>
<sequence length="127" mass="14424">MMLGLSIFSYCGITKGQEKPIMFGSHLIHFQDLTADLFFFSHIVSASLASVFALVLWICYSKMFPALLFQDVSCVESGKMDIYNSLFNSSLGCPLCYFSILTGFVSVKLLTFTYIKRQKNKFFENSF</sequence>
<feature type="transmembrane region" description="Helical" evidence="1">
    <location>
        <begin position="40"/>
        <end position="60"/>
    </location>
</feature>
<reference evidence="2" key="1">
    <citation type="submission" date="2019-03" db="EMBL/GenBank/DDBJ databases">
        <authorList>
            <person name="Mank J."/>
            <person name="Almeida P."/>
        </authorList>
    </citation>
    <scope>NUCLEOTIDE SEQUENCE</scope>
    <source>
        <strain evidence="2">78183</strain>
    </source>
</reference>
<accession>A0A6N2KA54</accession>
<organism evidence="2">
    <name type="scientific">Salix viminalis</name>
    <name type="common">Common osier</name>
    <name type="synonym">Basket willow</name>
    <dbReference type="NCBI Taxonomy" id="40686"/>
    <lineage>
        <taxon>Eukaryota</taxon>
        <taxon>Viridiplantae</taxon>
        <taxon>Streptophyta</taxon>
        <taxon>Embryophyta</taxon>
        <taxon>Tracheophyta</taxon>
        <taxon>Spermatophyta</taxon>
        <taxon>Magnoliopsida</taxon>
        <taxon>eudicotyledons</taxon>
        <taxon>Gunneridae</taxon>
        <taxon>Pentapetalae</taxon>
        <taxon>rosids</taxon>
        <taxon>fabids</taxon>
        <taxon>Malpighiales</taxon>
        <taxon>Salicaceae</taxon>
        <taxon>Saliceae</taxon>
        <taxon>Salix</taxon>
    </lineage>
</organism>
<protein>
    <submittedName>
        <fullName evidence="2">Uncharacterized protein</fullName>
    </submittedName>
</protein>
<evidence type="ECO:0000256" key="1">
    <source>
        <dbReference type="SAM" id="Phobius"/>
    </source>
</evidence>
<feature type="transmembrane region" description="Helical" evidence="1">
    <location>
        <begin position="95"/>
        <end position="115"/>
    </location>
</feature>
<keyword evidence="1" id="KW-0472">Membrane</keyword>
<dbReference type="EMBL" id="CAADRP010000224">
    <property type="protein sequence ID" value="VFU25305.1"/>
    <property type="molecule type" value="Genomic_DNA"/>
</dbReference>
<keyword evidence="1" id="KW-0812">Transmembrane</keyword>